<name>A0A857C9M4_9HYPH</name>
<reference evidence="1 2" key="1">
    <citation type="submission" date="2019-12" db="EMBL/GenBank/DDBJ databases">
        <title>The genome of Stappia indica PHM037.</title>
        <authorList>
            <person name="Kacar D."/>
            <person name="Galan B."/>
            <person name="Canedo L."/>
            <person name="Rodriguez P."/>
            <person name="de la Calle F."/>
            <person name="Garcia J.L."/>
        </authorList>
    </citation>
    <scope>NUCLEOTIDE SEQUENCE [LARGE SCALE GENOMIC DNA]</scope>
    <source>
        <strain evidence="1 2">PHM037</strain>
    </source>
</reference>
<protein>
    <submittedName>
        <fullName evidence="1">DUF4868 domain-containing protein</fullName>
    </submittedName>
</protein>
<evidence type="ECO:0000313" key="2">
    <source>
        <dbReference type="Proteomes" id="UP000435648"/>
    </source>
</evidence>
<dbReference type="KEGG" id="siw:GH266_12300"/>
<dbReference type="InterPro" id="IPR032359">
    <property type="entry name" value="KwaB-like"/>
</dbReference>
<dbReference type="AlphaFoldDB" id="A0A857C9M4"/>
<proteinExistence type="predicted"/>
<accession>A0A857C9M4</accession>
<dbReference type="EMBL" id="CP046908">
    <property type="protein sequence ID" value="QGZ35212.1"/>
    <property type="molecule type" value="Genomic_DNA"/>
</dbReference>
<dbReference type="Proteomes" id="UP000435648">
    <property type="component" value="Chromosome"/>
</dbReference>
<sequence length="306" mass="33835">MPLPQSLADFNIEESTVSVWLFKKSVTADGLPRFSGRHVNTDEELDGALKEALTEARASIQDVTPYTLLAAAQDGIALGIDALETHADAITAQMADPLAEKKVRSLKDVQNTKFYVVKLTHADNAIHAVRSTDNSWQSRKTRSAISVIFKDEQLGLNEEPAFSISRHVDFFIAGDDIVMLSKPSFEKVLSYKQAHAEDFVALQAEPAFAAVFSDVAPLVTFVGQNKIHLRRACVIRQKGHYMDAQFMQRLRDNFARCGLNLVFAADGRLVATPETCADIIRALLDHRLSSFFSEQHYDVPDATAVA</sequence>
<gene>
    <name evidence="1" type="ORF">GH266_12300</name>
</gene>
<dbReference type="RefSeq" id="WP_036585667.1">
    <property type="nucleotide sequence ID" value="NZ_CP046908.1"/>
</dbReference>
<organism evidence="1 2">
    <name type="scientific">Stappia indica</name>
    <dbReference type="NCBI Taxonomy" id="538381"/>
    <lineage>
        <taxon>Bacteria</taxon>
        <taxon>Pseudomonadati</taxon>
        <taxon>Pseudomonadota</taxon>
        <taxon>Alphaproteobacteria</taxon>
        <taxon>Hyphomicrobiales</taxon>
        <taxon>Stappiaceae</taxon>
        <taxon>Stappia</taxon>
    </lineage>
</organism>
<evidence type="ECO:0000313" key="1">
    <source>
        <dbReference type="EMBL" id="QGZ35212.1"/>
    </source>
</evidence>
<dbReference type="OrthoDB" id="8387556at2"/>
<dbReference type="Pfam" id="PF16162">
    <property type="entry name" value="KwaB"/>
    <property type="match status" value="1"/>
</dbReference>